<name>A0A2S7ENF6_9XANT</name>
<evidence type="ECO:0000313" key="2">
    <source>
        <dbReference type="Proteomes" id="UP000238261"/>
    </source>
</evidence>
<protein>
    <recommendedName>
        <fullName evidence="3">DNA primase</fullName>
    </recommendedName>
</protein>
<gene>
    <name evidence="1" type="ORF">XhyaCFBP1156_20885</name>
</gene>
<keyword evidence="2" id="KW-1185">Reference proteome</keyword>
<proteinExistence type="predicted"/>
<organism evidence="1 2">
    <name type="scientific">Xanthomonas hyacinthi</name>
    <dbReference type="NCBI Taxonomy" id="56455"/>
    <lineage>
        <taxon>Bacteria</taxon>
        <taxon>Pseudomonadati</taxon>
        <taxon>Pseudomonadota</taxon>
        <taxon>Gammaproteobacteria</taxon>
        <taxon>Lysobacterales</taxon>
        <taxon>Lysobacteraceae</taxon>
        <taxon>Xanthomonas</taxon>
    </lineage>
</organism>
<reference evidence="2" key="1">
    <citation type="submission" date="2016-08" db="EMBL/GenBank/DDBJ databases">
        <authorList>
            <person name="Merda D."/>
            <person name="Briand M."/>
            <person name="Taghouti G."/>
            <person name="Carrere S."/>
            <person name="Gouzy J."/>
            <person name="Portier P."/>
            <person name="Jacques M.-A."/>
            <person name="Fischer-Le Saux M."/>
        </authorList>
    </citation>
    <scope>NUCLEOTIDE SEQUENCE [LARGE SCALE GENOMIC DNA]</scope>
    <source>
        <strain evidence="2">CFBP1156</strain>
    </source>
</reference>
<sequence length="346" mass="36998">MKITLRLSAGDHLHLDRLDLYQARQRGTFAKAAALELGVSESIITGDLSALVIALEPLQEQAIRGALQPDTASDALVLSEAEEAAGLALLRDPALAERIVADVEAIGVVGEGTNALVGYLAMVSRLLAKPLAILIQSTSAAGKSTLMDALLSLMPERERVHYSAMTGQSLFYIGEGDLKHTILAIAEEEGVRQAAYALKLLQSQGELTIASTGKDPATGKLVTSEYRVEGPVMLCLTTTAIDIDEELLNRCLVLTINETAEQTAAIQQRQRQARTLAGLQANVRAEQVLSAHRAAQSLLRPLAVVNPFAESLTFGIKGASGIKGARGNIHFNRIFPPAPFFCRPLF</sequence>
<comment type="caution">
    <text evidence="1">The sequence shown here is derived from an EMBL/GenBank/DDBJ whole genome shotgun (WGS) entry which is preliminary data.</text>
</comment>
<evidence type="ECO:0008006" key="3">
    <source>
        <dbReference type="Google" id="ProtNLM"/>
    </source>
</evidence>
<accession>A0A2S7ENF6</accession>
<dbReference type="EMBL" id="MDEG01000050">
    <property type="protein sequence ID" value="PPU93045.1"/>
    <property type="molecule type" value="Genomic_DNA"/>
</dbReference>
<dbReference type="AlphaFoldDB" id="A0A2S7ENF6"/>
<dbReference type="Proteomes" id="UP000238261">
    <property type="component" value="Unassembled WGS sequence"/>
</dbReference>
<evidence type="ECO:0000313" key="1">
    <source>
        <dbReference type="EMBL" id="PPU93045.1"/>
    </source>
</evidence>